<feature type="transmembrane region" description="Helical" evidence="8">
    <location>
        <begin position="256"/>
        <end position="272"/>
    </location>
</feature>
<protein>
    <submittedName>
        <fullName evidence="9">Uncharacterized protein DUF2029</fullName>
    </submittedName>
</protein>
<keyword evidence="2" id="KW-1003">Cell membrane</keyword>
<accession>A0A562VCJ5</accession>
<keyword evidence="10" id="KW-1185">Reference proteome</keyword>
<dbReference type="InterPro" id="IPR018584">
    <property type="entry name" value="GT87"/>
</dbReference>
<dbReference type="RefSeq" id="WP_147134586.1">
    <property type="nucleotide sequence ID" value="NZ_BAABIJ010000001.1"/>
</dbReference>
<feature type="transmembrane region" description="Helical" evidence="8">
    <location>
        <begin position="163"/>
        <end position="186"/>
    </location>
</feature>
<dbReference type="OrthoDB" id="9774600at2"/>
<evidence type="ECO:0000256" key="4">
    <source>
        <dbReference type="ARBA" id="ARBA00022692"/>
    </source>
</evidence>
<evidence type="ECO:0000313" key="9">
    <source>
        <dbReference type="EMBL" id="TWJ15613.1"/>
    </source>
</evidence>
<comment type="subcellular location">
    <subcellularLocation>
        <location evidence="1">Cell membrane</location>
        <topology evidence="1">Multi-pass membrane protein</topology>
    </subcellularLocation>
</comment>
<organism evidence="9 10">
    <name type="scientific">Stackebrandtia albiflava</name>
    <dbReference type="NCBI Taxonomy" id="406432"/>
    <lineage>
        <taxon>Bacteria</taxon>
        <taxon>Bacillati</taxon>
        <taxon>Actinomycetota</taxon>
        <taxon>Actinomycetes</taxon>
        <taxon>Glycomycetales</taxon>
        <taxon>Glycomycetaceae</taxon>
        <taxon>Stackebrandtia</taxon>
    </lineage>
</organism>
<feature type="transmembrane region" description="Helical" evidence="8">
    <location>
        <begin position="137"/>
        <end position="157"/>
    </location>
</feature>
<sequence>MSAPAAVRPRHLGMTTGLAIGWLLAVMVARFWYDFGDLRQYHAAIVDWWSGGPLYAQHAPGQGFNLPPLAAVALTPVLIWPVPVAVAISTGLSLTALLYCVRHTFRRIAVEAGRPGRWWYAAAAVAALALEPVRQTLGLGQLSLVLLALVLADLALARRGHPAAGIGIGLATAVQFGFGLFGVYLLATRRWRAGLTAIATVVTTWVAAFLAMPQTMGEYLSHVLFEPDRTGHFSSFGNQALSGLIARLYESDSAPAVTWLGFALFAAVWGLAHARDTYFHGDEAAAIATVGLTGVLVSPISWSHQLVWVIPAMAVLTRWAFVSPPPLRQRRMLDRPVNRRIVTAALWLWFAISPIWWPALPGLGRWGDGAVRLLTDNGFVLATILLIALLPRAAHWTSPTIPVARRPRAVVG</sequence>
<evidence type="ECO:0000256" key="7">
    <source>
        <dbReference type="ARBA" id="ARBA00024033"/>
    </source>
</evidence>
<feature type="transmembrane region" description="Helical" evidence="8">
    <location>
        <begin position="193"/>
        <end position="212"/>
    </location>
</feature>
<feature type="transmembrane region" description="Helical" evidence="8">
    <location>
        <begin position="284"/>
        <end position="302"/>
    </location>
</feature>
<feature type="transmembrane region" description="Helical" evidence="8">
    <location>
        <begin position="308"/>
        <end position="327"/>
    </location>
</feature>
<dbReference type="GO" id="GO:0016758">
    <property type="term" value="F:hexosyltransferase activity"/>
    <property type="evidence" value="ECO:0007669"/>
    <property type="project" value="InterPro"/>
</dbReference>
<proteinExistence type="inferred from homology"/>
<evidence type="ECO:0000256" key="8">
    <source>
        <dbReference type="SAM" id="Phobius"/>
    </source>
</evidence>
<keyword evidence="5 8" id="KW-1133">Transmembrane helix</keyword>
<reference evidence="9 10" key="1">
    <citation type="journal article" date="2013" name="Stand. Genomic Sci.">
        <title>Genomic Encyclopedia of Type Strains, Phase I: The one thousand microbial genomes (KMG-I) project.</title>
        <authorList>
            <person name="Kyrpides N.C."/>
            <person name="Woyke T."/>
            <person name="Eisen J.A."/>
            <person name="Garrity G."/>
            <person name="Lilburn T.G."/>
            <person name="Beck B.J."/>
            <person name="Whitman W.B."/>
            <person name="Hugenholtz P."/>
            <person name="Klenk H.P."/>
        </authorList>
    </citation>
    <scope>NUCLEOTIDE SEQUENCE [LARGE SCALE GENOMIC DNA]</scope>
    <source>
        <strain evidence="9 10">DSM 45044</strain>
    </source>
</reference>
<feature type="transmembrane region" description="Helical" evidence="8">
    <location>
        <begin position="78"/>
        <end position="101"/>
    </location>
</feature>
<keyword evidence="4 8" id="KW-0812">Transmembrane</keyword>
<keyword evidence="6 8" id="KW-0472">Membrane</keyword>
<feature type="transmembrane region" description="Helical" evidence="8">
    <location>
        <begin position="369"/>
        <end position="390"/>
    </location>
</feature>
<dbReference type="EMBL" id="VLLL01000005">
    <property type="protein sequence ID" value="TWJ15613.1"/>
    <property type="molecule type" value="Genomic_DNA"/>
</dbReference>
<comment type="caution">
    <text evidence="9">The sequence shown here is derived from an EMBL/GenBank/DDBJ whole genome shotgun (WGS) entry which is preliminary data.</text>
</comment>
<name>A0A562VCJ5_9ACTN</name>
<comment type="similarity">
    <text evidence="7">Belongs to the glycosyltransferase 87 family.</text>
</comment>
<gene>
    <name evidence="9" type="ORF">LX16_1324</name>
</gene>
<evidence type="ECO:0000256" key="2">
    <source>
        <dbReference type="ARBA" id="ARBA00022475"/>
    </source>
</evidence>
<dbReference type="GO" id="GO:0005886">
    <property type="term" value="C:plasma membrane"/>
    <property type="evidence" value="ECO:0007669"/>
    <property type="project" value="UniProtKB-SubCell"/>
</dbReference>
<evidence type="ECO:0000256" key="1">
    <source>
        <dbReference type="ARBA" id="ARBA00004651"/>
    </source>
</evidence>
<dbReference type="AlphaFoldDB" id="A0A562VCJ5"/>
<evidence type="ECO:0000256" key="6">
    <source>
        <dbReference type="ARBA" id="ARBA00023136"/>
    </source>
</evidence>
<evidence type="ECO:0000256" key="3">
    <source>
        <dbReference type="ARBA" id="ARBA00022679"/>
    </source>
</evidence>
<evidence type="ECO:0000313" key="10">
    <source>
        <dbReference type="Proteomes" id="UP000321617"/>
    </source>
</evidence>
<feature type="transmembrane region" description="Helical" evidence="8">
    <location>
        <begin position="12"/>
        <end position="33"/>
    </location>
</feature>
<feature type="transmembrane region" description="Helical" evidence="8">
    <location>
        <begin position="339"/>
        <end position="357"/>
    </location>
</feature>
<dbReference type="Proteomes" id="UP000321617">
    <property type="component" value="Unassembled WGS sequence"/>
</dbReference>
<evidence type="ECO:0000256" key="5">
    <source>
        <dbReference type="ARBA" id="ARBA00022989"/>
    </source>
</evidence>
<keyword evidence="3" id="KW-0808">Transferase</keyword>
<dbReference type="Pfam" id="PF09594">
    <property type="entry name" value="GT87"/>
    <property type="match status" value="1"/>
</dbReference>